<dbReference type="InterPro" id="IPR000873">
    <property type="entry name" value="AMP-dep_synth/lig_dom"/>
</dbReference>
<dbReference type="GO" id="GO:0004467">
    <property type="term" value="F:long-chain fatty acid-CoA ligase activity"/>
    <property type="evidence" value="ECO:0007669"/>
    <property type="project" value="UniProtKB-EC"/>
</dbReference>
<accession>A0A7R8W9K6</accession>
<evidence type="ECO:0000259" key="5">
    <source>
        <dbReference type="Pfam" id="PF00501"/>
    </source>
</evidence>
<protein>
    <recommendedName>
        <fullName evidence="4">long-chain-fatty-acid--CoA ligase</fullName>
        <ecNumber evidence="4">6.2.1.3</ecNumber>
    </recommendedName>
</protein>
<dbReference type="PANTHER" id="PTHR43272">
    <property type="entry name" value="LONG-CHAIN-FATTY-ACID--COA LIGASE"/>
    <property type="match status" value="1"/>
</dbReference>
<gene>
    <name evidence="6" type="ORF">CTOB1V02_LOCUS5401</name>
</gene>
<dbReference type="EC" id="6.2.1.3" evidence="4"/>
<dbReference type="EMBL" id="OB661161">
    <property type="protein sequence ID" value="CAD7227495.1"/>
    <property type="molecule type" value="Genomic_DNA"/>
</dbReference>
<dbReference type="InterPro" id="IPR020845">
    <property type="entry name" value="AMP-binding_CS"/>
</dbReference>
<evidence type="ECO:0000256" key="3">
    <source>
        <dbReference type="ARBA" id="ARBA00023098"/>
    </source>
</evidence>
<dbReference type="Pfam" id="PF00501">
    <property type="entry name" value="AMP-binding"/>
    <property type="match status" value="1"/>
</dbReference>
<keyword evidence="1" id="KW-0436">Ligase</keyword>
<proteinExistence type="predicted"/>
<dbReference type="AlphaFoldDB" id="A0A7R8W9K6"/>
<dbReference type="GO" id="GO:0005783">
    <property type="term" value="C:endoplasmic reticulum"/>
    <property type="evidence" value="ECO:0007669"/>
    <property type="project" value="TreeGrafter"/>
</dbReference>
<feature type="domain" description="AMP-dependent synthetase/ligase" evidence="5">
    <location>
        <begin position="91"/>
        <end position="507"/>
    </location>
</feature>
<dbReference type="PANTHER" id="PTHR43272:SF32">
    <property type="entry name" value="AMP-DEPENDENT SYNTHETASE_LIGASE DOMAIN-CONTAINING PROTEIN"/>
    <property type="match status" value="1"/>
</dbReference>
<reference evidence="6" key="1">
    <citation type="submission" date="2020-11" db="EMBL/GenBank/DDBJ databases">
        <authorList>
            <person name="Tran Van P."/>
        </authorList>
    </citation>
    <scope>NUCLEOTIDE SEQUENCE</scope>
</reference>
<dbReference type="SUPFAM" id="SSF56801">
    <property type="entry name" value="Acetyl-CoA synthetase-like"/>
    <property type="match status" value="1"/>
</dbReference>
<organism evidence="6">
    <name type="scientific">Cyprideis torosa</name>
    <dbReference type="NCBI Taxonomy" id="163714"/>
    <lineage>
        <taxon>Eukaryota</taxon>
        <taxon>Metazoa</taxon>
        <taxon>Ecdysozoa</taxon>
        <taxon>Arthropoda</taxon>
        <taxon>Crustacea</taxon>
        <taxon>Oligostraca</taxon>
        <taxon>Ostracoda</taxon>
        <taxon>Podocopa</taxon>
        <taxon>Podocopida</taxon>
        <taxon>Cytherocopina</taxon>
        <taxon>Cytheroidea</taxon>
        <taxon>Cytherideidae</taxon>
        <taxon>Cyprideis</taxon>
    </lineage>
</organism>
<keyword evidence="3" id="KW-0443">Lipid metabolism</keyword>
<name>A0A7R8W9K6_9CRUS</name>
<evidence type="ECO:0000256" key="2">
    <source>
        <dbReference type="ARBA" id="ARBA00022832"/>
    </source>
</evidence>
<dbReference type="PROSITE" id="PS00455">
    <property type="entry name" value="AMP_BINDING"/>
    <property type="match status" value="1"/>
</dbReference>
<evidence type="ECO:0000313" key="6">
    <source>
        <dbReference type="EMBL" id="CAD7227495.1"/>
    </source>
</evidence>
<dbReference type="OrthoDB" id="3633556at2759"/>
<keyword evidence="2" id="KW-0276">Fatty acid metabolism</keyword>
<dbReference type="Pfam" id="PF23562">
    <property type="entry name" value="AMP-binding_C_3"/>
    <property type="match status" value="1"/>
</dbReference>
<evidence type="ECO:0000256" key="1">
    <source>
        <dbReference type="ARBA" id="ARBA00022598"/>
    </source>
</evidence>
<dbReference type="GO" id="GO:0016020">
    <property type="term" value="C:membrane"/>
    <property type="evidence" value="ECO:0007669"/>
    <property type="project" value="TreeGrafter"/>
</dbReference>
<dbReference type="Gene3D" id="3.40.50.12780">
    <property type="entry name" value="N-terminal domain of ligase-like"/>
    <property type="match status" value="1"/>
</dbReference>
<dbReference type="InterPro" id="IPR042099">
    <property type="entry name" value="ANL_N_sf"/>
</dbReference>
<sequence length="620" mass="68230">MKIILVTKDIDPIIRSDSSAVIPEHYSCTGALPSPRGGFDALVDSSPSEGPDQILPSNVIWTADATEPVKLQITESGPASYKPISIPSLLKKRVEERPYHVAMRIIRNGELEEWSFDQYLDDVRTVAKAFIKLGLKKHYGVCIMGFNSPEWFLSFLGAIFAGGIGCGIYSTNSLEATKHCALVSRANIIVVESQKYLSKILTLRPSLPELRAVVQYIDKPSEPSILSWSQLMKIGRDETDEQLNKRLSEMAVNQVCDIIFTSGTTGPAKAVMLSHDNVIHAARVLCEHARTTLYGESTVSYLPLSHIAAQIVDLFCGLVCGGTATFAKPDALKGTLVETLKEVRPTVFLGVPRVWEKFMEKIQAVGAENNFLKKWIADAAKATALEYHKERIAGKNPGGVTYGMYKLLVFNNVKSALGLDRARFCVSGAAPIPEEVIEYFLSLDIVINQTYGMSESSGPSTCELYDHMRIGSVGPNIEGNFLKICNLDETGEGEICMKGRHIFMGYLGQPNKTTETLDDDGWLHSGDLGRIEDGFLFVTGRIKELIVTAGGENVPPIPIEDRIKKELSPVANVMVIGDRKKFLSCLLTLKTKTNIDTGEPLDDLVRPARNWFSKHGFLIS</sequence>
<evidence type="ECO:0000256" key="4">
    <source>
        <dbReference type="ARBA" id="ARBA00026121"/>
    </source>
</evidence>